<dbReference type="EMBL" id="JAVDQY010000002">
    <property type="protein sequence ID" value="MDR6526734.1"/>
    <property type="molecule type" value="Genomic_DNA"/>
</dbReference>
<organism evidence="1 2">
    <name type="scientific">Chryseobacterium rhizosphaerae</name>
    <dbReference type="NCBI Taxonomy" id="395937"/>
    <lineage>
        <taxon>Bacteria</taxon>
        <taxon>Pseudomonadati</taxon>
        <taxon>Bacteroidota</taxon>
        <taxon>Flavobacteriia</taxon>
        <taxon>Flavobacteriales</taxon>
        <taxon>Weeksellaceae</taxon>
        <taxon>Chryseobacterium group</taxon>
        <taxon>Chryseobacterium</taxon>
    </lineage>
</organism>
<comment type="caution">
    <text evidence="1">The sequence shown here is derived from an EMBL/GenBank/DDBJ whole genome shotgun (WGS) entry which is preliminary data.</text>
</comment>
<evidence type="ECO:0000313" key="2">
    <source>
        <dbReference type="Proteomes" id="UP001184861"/>
    </source>
</evidence>
<gene>
    <name evidence="1" type="ORF">J2787_002114</name>
</gene>
<dbReference type="RefSeq" id="WP_309946215.1">
    <property type="nucleotide sequence ID" value="NZ_JAVDQY010000002.1"/>
</dbReference>
<name>A0AAE3Y812_9FLAO</name>
<sequence length="158" mass="18321">MKSIHFHYRWYMMCLLFFGYIHSFAQVINSQEGNPAQCTQKLRLISDKMIFTKDRQEKPVKVDIIIDPLSSTIKTIMQESGQKVPSEQVYRIKNMNCTVNDNFTFGRVIYSVMADNYDGTFSNGEFLLEATKRGLFFSNTIDPPQDKAVIPVIKFEKL</sequence>
<dbReference type="AlphaFoldDB" id="A0AAE3Y812"/>
<dbReference type="Proteomes" id="UP001184861">
    <property type="component" value="Unassembled WGS sequence"/>
</dbReference>
<reference evidence="1" key="1">
    <citation type="submission" date="2023-07" db="EMBL/GenBank/DDBJ databases">
        <title>Sorghum-associated microbial communities from plants grown in Nebraska, USA.</title>
        <authorList>
            <person name="Schachtman D."/>
        </authorList>
    </citation>
    <scope>NUCLEOTIDE SEQUENCE</scope>
    <source>
        <strain evidence="1">DS2360</strain>
    </source>
</reference>
<evidence type="ECO:0000313" key="1">
    <source>
        <dbReference type="EMBL" id="MDR6526734.1"/>
    </source>
</evidence>
<protein>
    <submittedName>
        <fullName evidence="1">Uncharacterized protein</fullName>
    </submittedName>
</protein>
<accession>A0AAE3Y812</accession>
<proteinExistence type="predicted"/>